<dbReference type="Proteomes" id="UP001325140">
    <property type="component" value="Chromosome"/>
</dbReference>
<reference evidence="1" key="1">
    <citation type="submission" date="2022-10" db="EMBL/GenBank/DDBJ databases">
        <title>Host association and intracellularity evolved multiple times independently in the Rickettsiales.</title>
        <authorList>
            <person name="Castelli M."/>
            <person name="Nardi T."/>
            <person name="Gammuto L."/>
            <person name="Bellinzona G."/>
            <person name="Sabaneyeva E."/>
            <person name="Potekhin A."/>
            <person name="Serra V."/>
            <person name="Petroni G."/>
            <person name="Sassera D."/>
        </authorList>
    </citation>
    <scope>NUCLEOTIDE SEQUENCE [LARGE SCALE GENOMIC DNA]</scope>
    <source>
        <strain evidence="1">US_Bl 11III1</strain>
    </source>
</reference>
<sequence>MSFSYSLPLSIEEIKLFLRIEHDEDNELLNALQFFSIKKLEAYLNIAIIPQVYKYKFAEAKNSVILPVIPAIEIQKIVTHNGTIIREITNLNTKIIDEEVVEGLPKLLADYLTIYYIAGNYFASKYTYHMKYCLLEVIECEYNNKNKKPNNALDSTLRKYSAFKRYKI</sequence>
<evidence type="ECO:0000313" key="2">
    <source>
        <dbReference type="Proteomes" id="UP001325140"/>
    </source>
</evidence>
<protein>
    <submittedName>
        <fullName evidence="1">Phage protein</fullName>
    </submittedName>
</protein>
<dbReference type="EMBL" id="CP110343">
    <property type="protein sequence ID" value="WPX97600.1"/>
    <property type="molecule type" value="Genomic_DNA"/>
</dbReference>
<accession>A0ABZ0UN98</accession>
<organism evidence="1 2">
    <name type="scientific">Candidatus Fokinia crypta</name>
    <dbReference type="NCBI Taxonomy" id="1920990"/>
    <lineage>
        <taxon>Bacteria</taxon>
        <taxon>Pseudomonadati</taxon>
        <taxon>Pseudomonadota</taxon>
        <taxon>Alphaproteobacteria</taxon>
        <taxon>Rickettsiales</taxon>
        <taxon>Candidatus Midichloriaceae</taxon>
        <taxon>Candidatus Fokinia</taxon>
    </lineage>
</organism>
<proteinExistence type="predicted"/>
<dbReference type="CDD" id="cd08054">
    <property type="entry name" value="gp6"/>
    <property type="match status" value="1"/>
</dbReference>
<keyword evidence="2" id="KW-1185">Reference proteome</keyword>
<name>A0ABZ0UN98_9RICK</name>
<dbReference type="RefSeq" id="WP_323722257.1">
    <property type="nucleotide sequence ID" value="NZ_CP110343.1"/>
</dbReference>
<gene>
    <name evidence="1" type="ORF">Fokcrypt_00106</name>
</gene>
<evidence type="ECO:0000313" key="1">
    <source>
        <dbReference type="EMBL" id="WPX97600.1"/>
    </source>
</evidence>